<dbReference type="SUPFAM" id="SSF56672">
    <property type="entry name" value="DNA/RNA polymerases"/>
    <property type="match status" value="1"/>
</dbReference>
<dbReference type="EMBL" id="QGNW01001016">
    <property type="protein sequence ID" value="RVW57824.1"/>
    <property type="molecule type" value="Genomic_DNA"/>
</dbReference>
<accession>A0A438FCY7</accession>
<dbReference type="Proteomes" id="UP000288805">
    <property type="component" value="Unassembled WGS sequence"/>
</dbReference>
<dbReference type="AlphaFoldDB" id="A0A438FCY7"/>
<proteinExistence type="predicted"/>
<protein>
    <recommendedName>
        <fullName evidence="4">Reverse transcriptase/retrotransposon-derived protein RNase H-like domain-containing protein</fullName>
    </recommendedName>
</protein>
<evidence type="ECO:0000256" key="1">
    <source>
        <dbReference type="SAM" id="MobiDB-lite"/>
    </source>
</evidence>
<dbReference type="InterPro" id="IPR043128">
    <property type="entry name" value="Rev_trsase/Diguanyl_cyclase"/>
</dbReference>
<dbReference type="Gene3D" id="3.30.70.270">
    <property type="match status" value="1"/>
</dbReference>
<feature type="non-terminal residue" evidence="2">
    <location>
        <position position="155"/>
    </location>
</feature>
<evidence type="ECO:0000313" key="3">
    <source>
        <dbReference type="Proteomes" id="UP000288805"/>
    </source>
</evidence>
<evidence type="ECO:0008006" key="4">
    <source>
        <dbReference type="Google" id="ProtNLM"/>
    </source>
</evidence>
<gene>
    <name evidence="2" type="ORF">CK203_116800</name>
</gene>
<organism evidence="2 3">
    <name type="scientific">Vitis vinifera</name>
    <name type="common">Grape</name>
    <dbReference type="NCBI Taxonomy" id="29760"/>
    <lineage>
        <taxon>Eukaryota</taxon>
        <taxon>Viridiplantae</taxon>
        <taxon>Streptophyta</taxon>
        <taxon>Embryophyta</taxon>
        <taxon>Tracheophyta</taxon>
        <taxon>Spermatophyta</taxon>
        <taxon>Magnoliopsida</taxon>
        <taxon>eudicotyledons</taxon>
        <taxon>Gunneridae</taxon>
        <taxon>Pentapetalae</taxon>
        <taxon>rosids</taxon>
        <taxon>Vitales</taxon>
        <taxon>Vitaceae</taxon>
        <taxon>Viteae</taxon>
        <taxon>Vitis</taxon>
    </lineage>
</organism>
<reference evidence="2 3" key="1">
    <citation type="journal article" date="2018" name="PLoS Genet.">
        <title>Population sequencing reveals clonal diversity and ancestral inbreeding in the grapevine cultivar Chardonnay.</title>
        <authorList>
            <person name="Roach M.J."/>
            <person name="Johnson D.L."/>
            <person name="Bohlmann J."/>
            <person name="van Vuuren H.J."/>
            <person name="Jones S.J."/>
            <person name="Pretorius I.S."/>
            <person name="Schmidt S.A."/>
            <person name="Borneman A.R."/>
        </authorList>
    </citation>
    <scope>NUCLEOTIDE SEQUENCE [LARGE SCALE GENOMIC DNA]</scope>
    <source>
        <strain evidence="3">cv. Chardonnay</strain>
        <tissue evidence="2">Leaf</tissue>
    </source>
</reference>
<feature type="compositionally biased region" description="Polar residues" evidence="1">
    <location>
        <begin position="141"/>
        <end position="155"/>
    </location>
</feature>
<dbReference type="InterPro" id="IPR043502">
    <property type="entry name" value="DNA/RNA_pol_sf"/>
</dbReference>
<evidence type="ECO:0000313" key="2">
    <source>
        <dbReference type="EMBL" id="RVW57824.1"/>
    </source>
</evidence>
<feature type="region of interest" description="Disordered" evidence="1">
    <location>
        <begin position="114"/>
        <end position="155"/>
    </location>
</feature>
<sequence>MADKLQLPVIPTIPLLCMWLMKIDSIAEEILRLDLLLGVQWLEQLGPVVCNWQMMTMEFPIPAVDDMLDELHGASYFTKLYLRAGYHQSTSVLLGQQELEYLGDIMTNHGSRWDQSKIKAPGKTPHQPIEERPVRPFTIETDASSDSIGAVLTQQ</sequence>
<comment type="caution">
    <text evidence="2">The sequence shown here is derived from an EMBL/GenBank/DDBJ whole genome shotgun (WGS) entry which is preliminary data.</text>
</comment>
<name>A0A438FCY7_VITVI</name>